<dbReference type="Proteomes" id="UP000438182">
    <property type="component" value="Unassembled WGS sequence"/>
</dbReference>
<feature type="non-terminal residue" evidence="7">
    <location>
        <position position="370"/>
    </location>
</feature>
<keyword evidence="3" id="KW-0288">FMN</keyword>
<keyword evidence="4" id="KW-0521">NADP</keyword>
<reference evidence="7 8" key="1">
    <citation type="submission" date="2019-12" db="EMBL/GenBank/DDBJ databases">
        <authorList>
            <person name="Kim Y.S."/>
        </authorList>
    </citation>
    <scope>NUCLEOTIDE SEQUENCE [LARGE SCALE GENOMIC DNA]</scope>
    <source>
        <strain evidence="7 8">MMS17-SY077</strain>
    </source>
</reference>
<evidence type="ECO:0000256" key="4">
    <source>
        <dbReference type="ARBA" id="ARBA00022857"/>
    </source>
</evidence>
<gene>
    <name evidence="7" type="ORF">GB864_09805</name>
</gene>
<dbReference type="InterPro" id="IPR001155">
    <property type="entry name" value="OxRdtase_FMN_N"/>
</dbReference>
<sequence>MSNAPAPLPAAPVPALFRPIRLRELEIRNRIWIPPMCQYSVDTLDGVPGDWHLVHYGALARGGAGLVIAEATAVLPDGRITDRDTGLWDDAQTEAWRRIVGIAHGHGAAMGVQLAHAGRKASTWPALPGRPHGTQPVEEGGWTAVAPSAVAFDGYAEPEALDRAGIAAVVEAFRAAARRAADAGFDLVELHAAHGYLLHEFLSPLSNRRDDEWGGSLEGRARLLLEVVRAVRAEVGERMPVLVRFSATDWAAGGWDVESTSEVARWAIEAGADAFDVSTGGLVAHQAITLGPGYQLPHAIAVREATGAPVAAVGLITTPAHAESIVAAGLADAVLVGRPALRDPHWPLRAAHELGADDAAAWPGDRKSTG</sequence>
<evidence type="ECO:0000256" key="2">
    <source>
        <dbReference type="ARBA" id="ARBA00022630"/>
    </source>
</evidence>
<accession>A0A6I4P3Q8</accession>
<evidence type="ECO:0000259" key="6">
    <source>
        <dbReference type="Pfam" id="PF00724"/>
    </source>
</evidence>
<comment type="caution">
    <text evidence="7">The sequence shown here is derived from an EMBL/GenBank/DDBJ whole genome shotgun (WGS) entry which is preliminary data.</text>
</comment>
<comment type="cofactor">
    <cofactor evidence="1">
        <name>FMN</name>
        <dbReference type="ChEBI" id="CHEBI:58210"/>
    </cofactor>
</comment>
<organism evidence="7 8">
    <name type="scientific">Agromyces seonyuensis</name>
    <dbReference type="NCBI Taxonomy" id="2662446"/>
    <lineage>
        <taxon>Bacteria</taxon>
        <taxon>Bacillati</taxon>
        <taxon>Actinomycetota</taxon>
        <taxon>Actinomycetes</taxon>
        <taxon>Micrococcales</taxon>
        <taxon>Microbacteriaceae</taxon>
        <taxon>Agromyces</taxon>
    </lineage>
</organism>
<evidence type="ECO:0000256" key="1">
    <source>
        <dbReference type="ARBA" id="ARBA00001917"/>
    </source>
</evidence>
<keyword evidence="5" id="KW-0560">Oxidoreductase</keyword>
<dbReference type="AlphaFoldDB" id="A0A6I4P3Q8"/>
<feature type="domain" description="NADH:flavin oxidoreductase/NADH oxidase N-terminal" evidence="6">
    <location>
        <begin position="16"/>
        <end position="354"/>
    </location>
</feature>
<dbReference type="GO" id="GO:0050661">
    <property type="term" value="F:NADP binding"/>
    <property type="evidence" value="ECO:0007669"/>
    <property type="project" value="InterPro"/>
</dbReference>
<evidence type="ECO:0000256" key="3">
    <source>
        <dbReference type="ARBA" id="ARBA00022643"/>
    </source>
</evidence>
<protein>
    <recommendedName>
        <fullName evidence="6">NADH:flavin oxidoreductase/NADH oxidase N-terminal domain-containing protein</fullName>
    </recommendedName>
</protein>
<evidence type="ECO:0000256" key="5">
    <source>
        <dbReference type="ARBA" id="ARBA00023002"/>
    </source>
</evidence>
<name>A0A6I4P3Q8_9MICO</name>
<dbReference type="GO" id="GO:0010181">
    <property type="term" value="F:FMN binding"/>
    <property type="evidence" value="ECO:0007669"/>
    <property type="project" value="InterPro"/>
</dbReference>
<dbReference type="InterPro" id="IPR044152">
    <property type="entry name" value="YqjM-like"/>
</dbReference>
<keyword evidence="8" id="KW-1185">Reference proteome</keyword>
<dbReference type="EMBL" id="WSTA01000038">
    <property type="protein sequence ID" value="MWB98839.1"/>
    <property type="molecule type" value="Genomic_DNA"/>
</dbReference>
<dbReference type="Gene3D" id="3.20.20.70">
    <property type="entry name" value="Aldolase class I"/>
    <property type="match status" value="1"/>
</dbReference>
<dbReference type="GO" id="GO:0003959">
    <property type="term" value="F:NADPH dehydrogenase activity"/>
    <property type="evidence" value="ECO:0007669"/>
    <property type="project" value="InterPro"/>
</dbReference>
<dbReference type="PANTHER" id="PTHR43303:SF4">
    <property type="entry name" value="NADPH DEHYDROGENASE C23G7.10C-RELATED"/>
    <property type="match status" value="1"/>
</dbReference>
<dbReference type="SUPFAM" id="SSF51395">
    <property type="entry name" value="FMN-linked oxidoreductases"/>
    <property type="match status" value="1"/>
</dbReference>
<dbReference type="PANTHER" id="PTHR43303">
    <property type="entry name" value="NADPH DEHYDROGENASE C23G7.10C-RELATED"/>
    <property type="match status" value="1"/>
</dbReference>
<dbReference type="CDD" id="cd02932">
    <property type="entry name" value="OYE_YqiM_FMN"/>
    <property type="match status" value="1"/>
</dbReference>
<keyword evidence="2" id="KW-0285">Flavoprotein</keyword>
<proteinExistence type="predicted"/>
<evidence type="ECO:0000313" key="8">
    <source>
        <dbReference type="Proteomes" id="UP000438182"/>
    </source>
</evidence>
<dbReference type="InterPro" id="IPR013785">
    <property type="entry name" value="Aldolase_TIM"/>
</dbReference>
<dbReference type="RefSeq" id="WP_160424529.1">
    <property type="nucleotide sequence ID" value="NZ_WSTA01000038.1"/>
</dbReference>
<dbReference type="Pfam" id="PF00724">
    <property type="entry name" value="Oxidored_FMN"/>
    <property type="match status" value="1"/>
</dbReference>
<evidence type="ECO:0000313" key="7">
    <source>
        <dbReference type="EMBL" id="MWB98839.1"/>
    </source>
</evidence>